<dbReference type="InterPro" id="IPR004131">
    <property type="entry name" value="PPase-energised_H-pump"/>
</dbReference>
<feature type="transmembrane region" description="Helical" evidence="10">
    <location>
        <begin position="338"/>
        <end position="358"/>
    </location>
</feature>
<dbReference type="NCBIfam" id="NF001953">
    <property type="entry name" value="PRK00733.2-1"/>
    <property type="match status" value="1"/>
</dbReference>
<feature type="transmembrane region" description="Helical" evidence="10">
    <location>
        <begin position="6"/>
        <end position="26"/>
    </location>
</feature>
<evidence type="ECO:0000313" key="11">
    <source>
        <dbReference type="EMBL" id="BAM81478.1"/>
    </source>
</evidence>
<evidence type="ECO:0000313" key="12">
    <source>
        <dbReference type="Proteomes" id="UP000007014"/>
    </source>
</evidence>
<keyword evidence="5" id="KW-0460">Magnesium</keyword>
<dbReference type="OrthoDB" id="5210at2759"/>
<dbReference type="OMA" id="MATTAMQ"/>
<dbReference type="AlphaFoldDB" id="A0A125YYU1"/>
<protein>
    <recommendedName>
        <fullName evidence="2">H(+)-exporting diphosphatase</fullName>
        <ecNumber evidence="2">7.1.3.1</ecNumber>
    </recommendedName>
</protein>
<evidence type="ECO:0000256" key="1">
    <source>
        <dbReference type="ARBA" id="ARBA00004127"/>
    </source>
</evidence>
<keyword evidence="3" id="KW-0813">Transport</keyword>
<feature type="transmembrane region" description="Helical" evidence="10">
    <location>
        <begin position="88"/>
        <end position="114"/>
    </location>
</feature>
<evidence type="ECO:0000256" key="9">
    <source>
        <dbReference type="ARBA" id="ARBA00023136"/>
    </source>
</evidence>
<proteinExistence type="inferred from homology"/>
<dbReference type="EC" id="7.1.3.1" evidence="2"/>
<feature type="transmembrane region" description="Helical" evidence="10">
    <location>
        <begin position="513"/>
        <end position="531"/>
    </location>
</feature>
<dbReference type="GO" id="GO:0016020">
    <property type="term" value="C:membrane"/>
    <property type="evidence" value="ECO:0007669"/>
    <property type="project" value="InterPro"/>
</dbReference>
<keyword evidence="7 10" id="KW-1133">Transmembrane helix</keyword>
<evidence type="ECO:0000256" key="3">
    <source>
        <dbReference type="ARBA" id="ARBA00022448"/>
    </source>
</evidence>
<dbReference type="NCBIfam" id="NF001960">
    <property type="entry name" value="PRK00733.3-5"/>
    <property type="match status" value="1"/>
</dbReference>
<keyword evidence="6" id="KW-1278">Translocase</keyword>
<feature type="transmembrane region" description="Helical" evidence="10">
    <location>
        <begin position="452"/>
        <end position="473"/>
    </location>
</feature>
<feature type="transmembrane region" description="Helical" evidence="10">
    <location>
        <begin position="134"/>
        <end position="161"/>
    </location>
</feature>
<evidence type="ECO:0000256" key="4">
    <source>
        <dbReference type="ARBA" id="ARBA00022692"/>
    </source>
</evidence>
<feature type="transmembrane region" description="Helical" evidence="10">
    <location>
        <begin position="558"/>
        <end position="584"/>
    </location>
</feature>
<dbReference type="Pfam" id="PF03030">
    <property type="entry name" value="H_PPase"/>
    <property type="match status" value="1"/>
</dbReference>
<feature type="transmembrane region" description="Helical" evidence="10">
    <location>
        <begin position="653"/>
        <end position="677"/>
    </location>
</feature>
<accession>A0A125YYU1</accession>
<feature type="transmembrane region" description="Helical" evidence="10">
    <location>
        <begin position="173"/>
        <end position="192"/>
    </location>
</feature>
<dbReference type="RefSeq" id="XP_005537514.1">
    <property type="nucleotide sequence ID" value="XM_005537457.1"/>
</dbReference>
<dbReference type="NCBIfam" id="TIGR01104">
    <property type="entry name" value="V_PPase"/>
    <property type="match status" value="1"/>
</dbReference>
<evidence type="ECO:0000256" key="5">
    <source>
        <dbReference type="ARBA" id="ARBA00022842"/>
    </source>
</evidence>
<evidence type="ECO:0000256" key="2">
    <source>
        <dbReference type="ARBA" id="ARBA00013242"/>
    </source>
</evidence>
<keyword evidence="9 10" id="KW-0472">Membrane</keyword>
<dbReference type="GeneID" id="16995583"/>
<evidence type="ECO:0000256" key="7">
    <source>
        <dbReference type="ARBA" id="ARBA00022989"/>
    </source>
</evidence>
<evidence type="ECO:0000256" key="6">
    <source>
        <dbReference type="ARBA" id="ARBA00022967"/>
    </source>
</evidence>
<evidence type="ECO:0000256" key="10">
    <source>
        <dbReference type="SAM" id="Phobius"/>
    </source>
</evidence>
<organism evidence="11 12">
    <name type="scientific">Cyanidioschyzon merolae (strain NIES-3377 / 10D)</name>
    <name type="common">Unicellular red alga</name>
    <dbReference type="NCBI Taxonomy" id="280699"/>
    <lineage>
        <taxon>Eukaryota</taxon>
        <taxon>Rhodophyta</taxon>
        <taxon>Bangiophyceae</taxon>
        <taxon>Cyanidiales</taxon>
        <taxon>Cyanidiaceae</taxon>
        <taxon>Cyanidioschyzon</taxon>
    </lineage>
</organism>
<dbReference type="Gramene" id="CMO102CT">
    <property type="protein sequence ID" value="CMO102CT"/>
    <property type="gene ID" value="CMO102C"/>
</dbReference>
<dbReference type="PANTHER" id="PTHR31998">
    <property type="entry name" value="K(+)-INSENSITIVE PYROPHOSPHATE-ENERGIZED PROTON PUMP"/>
    <property type="match status" value="1"/>
</dbReference>
<dbReference type="eggNOG" id="ENOG502QPJC">
    <property type="taxonomic scope" value="Eukaryota"/>
</dbReference>
<dbReference type="GO" id="GO:0004427">
    <property type="term" value="F:inorganic diphosphate phosphatase activity"/>
    <property type="evidence" value="ECO:0007669"/>
    <property type="project" value="InterPro"/>
</dbReference>
<keyword evidence="4 10" id="KW-0812">Transmembrane</keyword>
<feature type="transmembrane region" description="Helical" evidence="10">
    <location>
        <begin position="423"/>
        <end position="440"/>
    </location>
</feature>
<feature type="transmembrane region" description="Helical" evidence="10">
    <location>
        <begin position="626"/>
        <end position="647"/>
    </location>
</feature>
<dbReference type="Proteomes" id="UP000007014">
    <property type="component" value="Chromosome 15"/>
</dbReference>
<name>A0A125YYU1_CYAM1</name>
<dbReference type="GO" id="GO:0012505">
    <property type="term" value="C:endomembrane system"/>
    <property type="evidence" value="ECO:0007669"/>
    <property type="project" value="UniProtKB-SubCell"/>
</dbReference>
<evidence type="ECO:0000256" key="8">
    <source>
        <dbReference type="ARBA" id="ARBA00023065"/>
    </source>
</evidence>
<sequence>MFTAGFILAVLAVIAFGTLIFTYRLYEYLIGCPEGPQSMRDVARPIQEGASGFFKVQYSTIASIAGIFALVIYFFGTGGAGGTTQASPFFNAAAFLLGGTLSALSGVLTMYLAVRVNVRVAAAASRSYAEAMKVCFRGGLFGGLLILSNCLVGFILLYWFALVTGMAAGDITQVPVLFVGYAFGASFVALFAQLGGGIYTKAADVGADMVGKVDTGIPEDDPRNPATIADLVGDNVGDASGRSCDLFESISAELVGASILGGTLARTANLSGASQAAYVLFPLCVHAVGLVCSALGGVTVRVSSGVARDEERSLLRTDDAFETRLEDPMSIMKRGFRVTMVLAAISIWVLCWLLLRVGNVAPSAWWHYALCGMIGLAVSYLYVLITEYYTDTKFRPVRSIAEASEYGHGTNVIRMLAVGLESSALPAIVVSAAILGAYWLGATSGMPDRNAAGIFGTAVATMGMLSSAGIVLAMDVFGPVADNAGGIAEMSGADPSVRRITDRLDAAGNSTKAFTKGFAVGSAALAGYLLFSSFMEEMSAQLPEKMVFNSVDLAKPEVFVAGLLGAAVVFLFSSLAMTAVGRAAQGVVAEVRRQFRDHPGIMAGTEKPEYERCVALVAASALRQMVLPGLLPVLAPIMIGMLFRFIGNMTGRPLLGLECAAGLLMVATIAGILMALFMNNAGGAADNAKKYIEDGHYGGKGSQAHKASVTGDTVGDPLKDTAGPSLHVLIKMLSTLTMVFGPAFVGSIGA</sequence>
<dbReference type="SMR" id="A0A125YYU1"/>
<reference evidence="11 12" key="1">
    <citation type="journal article" date="2004" name="Nature">
        <title>Genome sequence of the ultrasmall unicellular red alga Cyanidioschyzon merolae 10D.</title>
        <authorList>
            <person name="Matsuzaki M."/>
            <person name="Misumi O."/>
            <person name="Shin-i T."/>
            <person name="Maruyama S."/>
            <person name="Takahara M."/>
            <person name="Miyagishima S."/>
            <person name="Mori T."/>
            <person name="Nishida K."/>
            <person name="Yagisawa F."/>
            <person name="Nishida K."/>
            <person name="Yoshida Y."/>
            <person name="Nishimura Y."/>
            <person name="Nakao S."/>
            <person name="Kobayashi T."/>
            <person name="Momoyama Y."/>
            <person name="Higashiyama T."/>
            <person name="Minoda A."/>
            <person name="Sano M."/>
            <person name="Nomoto H."/>
            <person name="Oishi K."/>
            <person name="Hayashi H."/>
            <person name="Ohta F."/>
            <person name="Nishizaka S."/>
            <person name="Haga S."/>
            <person name="Miura S."/>
            <person name="Morishita T."/>
            <person name="Kabeya Y."/>
            <person name="Terasawa K."/>
            <person name="Suzuki Y."/>
            <person name="Ishii Y."/>
            <person name="Asakawa S."/>
            <person name="Takano H."/>
            <person name="Ohta N."/>
            <person name="Kuroiwa H."/>
            <person name="Tanaka K."/>
            <person name="Shimizu N."/>
            <person name="Sugano S."/>
            <person name="Sato N."/>
            <person name="Nozaki H."/>
            <person name="Ogasawara N."/>
            <person name="Kohara Y."/>
            <person name="Kuroiwa T."/>
        </authorList>
    </citation>
    <scope>NUCLEOTIDE SEQUENCE [LARGE SCALE GENOMIC DNA]</scope>
    <source>
        <strain evidence="11 12">10D</strain>
    </source>
</reference>
<dbReference type="HAMAP" id="MF_01129">
    <property type="entry name" value="PPase_energized_pump"/>
    <property type="match status" value="1"/>
</dbReference>
<dbReference type="PIRSF" id="PIRSF001265">
    <property type="entry name" value="H+-PPase"/>
    <property type="match status" value="1"/>
</dbReference>
<keyword evidence="8" id="KW-0406">Ion transport</keyword>
<feature type="transmembrane region" description="Helical" evidence="10">
    <location>
        <begin position="364"/>
        <end position="385"/>
    </location>
</feature>
<dbReference type="EMBL" id="AP006497">
    <property type="protein sequence ID" value="BAM81478.1"/>
    <property type="molecule type" value="Genomic_DNA"/>
</dbReference>
<dbReference type="GO" id="GO:0009678">
    <property type="term" value="F:diphosphate hydrolysis-driven proton transmembrane transporter activity"/>
    <property type="evidence" value="ECO:0007669"/>
    <property type="project" value="UniProtKB-EC"/>
</dbReference>
<gene>
    <name evidence="11" type="ORF">CYME_CMO102C</name>
</gene>
<dbReference type="KEGG" id="cme:CYME_CMO102C"/>
<keyword evidence="12" id="KW-1185">Reference proteome</keyword>
<feature type="transmembrane region" description="Helical" evidence="10">
    <location>
        <begin position="56"/>
        <end position="76"/>
    </location>
</feature>
<comment type="subcellular location">
    <subcellularLocation>
        <location evidence="1">Endomembrane system</location>
        <topology evidence="1">Multi-pass membrane protein</topology>
    </subcellularLocation>
</comment>
<reference evidence="11 12" key="2">
    <citation type="journal article" date="2007" name="BMC Biol.">
        <title>A 100%-complete sequence reveals unusually simple genomic features in the hot-spring red alga Cyanidioschyzon merolae.</title>
        <authorList>
            <person name="Nozaki H."/>
            <person name="Takano H."/>
            <person name="Misumi O."/>
            <person name="Terasawa K."/>
            <person name="Matsuzaki M."/>
            <person name="Maruyama S."/>
            <person name="Nishida K."/>
            <person name="Yagisawa F."/>
            <person name="Yoshida Y."/>
            <person name="Fujiwara T."/>
            <person name="Takio S."/>
            <person name="Tamura K."/>
            <person name="Chung S.J."/>
            <person name="Nakamura S."/>
            <person name="Kuroiwa H."/>
            <person name="Tanaka K."/>
            <person name="Sato N."/>
            <person name="Kuroiwa T."/>
        </authorList>
    </citation>
    <scope>NUCLEOTIDE SEQUENCE [LARGE SCALE GENOMIC DNA]</scope>
    <source>
        <strain evidence="11 12">10D</strain>
    </source>
</reference>
<dbReference type="STRING" id="280699.A0A125YYU1"/>